<dbReference type="Proteomes" id="UP001280121">
    <property type="component" value="Unassembled WGS sequence"/>
</dbReference>
<sequence>MGLANDRPRAGPLVGGPVGRPTTALQADVLDLSDQPVELTFRTDRPVRSAKQPTGPGLSGPPERARGPIWHRPPEADRRVVPGLLFRKQVGPGWLTTLSCARPSQACFHKWTGQAVPNGPGQSSPFLHHYPLAFGIGQKESRKSWSWFLKQLRNCIGCLEDCMFISDQHKGIAKAMEIVYPNAPYGLCGFHMVMNIKNRFKREDVTGIFKHAFKCYKESEFIDEMNQL</sequence>
<evidence type="ECO:0000259" key="2">
    <source>
        <dbReference type="Pfam" id="PF10551"/>
    </source>
</evidence>
<dbReference type="PANTHER" id="PTHR31973:SF195">
    <property type="entry name" value="MUDR FAMILY TRANSPOSASE"/>
    <property type="match status" value="1"/>
</dbReference>
<reference evidence="3" key="1">
    <citation type="journal article" date="2023" name="Plant J.">
        <title>Genome sequences and population genomics provide insights into the demographic history, inbreeding, and mutation load of two 'living fossil' tree species of Dipteronia.</title>
        <authorList>
            <person name="Feng Y."/>
            <person name="Comes H.P."/>
            <person name="Chen J."/>
            <person name="Zhu S."/>
            <person name="Lu R."/>
            <person name="Zhang X."/>
            <person name="Li P."/>
            <person name="Qiu J."/>
            <person name="Olsen K.M."/>
            <person name="Qiu Y."/>
        </authorList>
    </citation>
    <scope>NUCLEOTIDE SEQUENCE</scope>
    <source>
        <strain evidence="3">KIB01</strain>
    </source>
</reference>
<organism evidence="3 4">
    <name type="scientific">Dipteronia dyeriana</name>
    <dbReference type="NCBI Taxonomy" id="168575"/>
    <lineage>
        <taxon>Eukaryota</taxon>
        <taxon>Viridiplantae</taxon>
        <taxon>Streptophyta</taxon>
        <taxon>Embryophyta</taxon>
        <taxon>Tracheophyta</taxon>
        <taxon>Spermatophyta</taxon>
        <taxon>Magnoliopsida</taxon>
        <taxon>eudicotyledons</taxon>
        <taxon>Gunneridae</taxon>
        <taxon>Pentapetalae</taxon>
        <taxon>rosids</taxon>
        <taxon>malvids</taxon>
        <taxon>Sapindales</taxon>
        <taxon>Sapindaceae</taxon>
        <taxon>Hippocastanoideae</taxon>
        <taxon>Acereae</taxon>
        <taxon>Dipteronia</taxon>
    </lineage>
</organism>
<feature type="region of interest" description="Disordered" evidence="1">
    <location>
        <begin position="36"/>
        <end position="73"/>
    </location>
</feature>
<evidence type="ECO:0000313" key="4">
    <source>
        <dbReference type="Proteomes" id="UP001280121"/>
    </source>
</evidence>
<proteinExistence type="predicted"/>
<dbReference type="InterPro" id="IPR018289">
    <property type="entry name" value="MULE_transposase_dom"/>
</dbReference>
<feature type="domain" description="MULE transposase" evidence="2">
    <location>
        <begin position="128"/>
        <end position="195"/>
    </location>
</feature>
<comment type="caution">
    <text evidence="3">The sequence shown here is derived from an EMBL/GenBank/DDBJ whole genome shotgun (WGS) entry which is preliminary data.</text>
</comment>
<protein>
    <recommendedName>
        <fullName evidence="2">MULE transposase domain-containing protein</fullName>
    </recommendedName>
</protein>
<evidence type="ECO:0000313" key="3">
    <source>
        <dbReference type="EMBL" id="KAK2637571.1"/>
    </source>
</evidence>
<evidence type="ECO:0000256" key="1">
    <source>
        <dbReference type="SAM" id="MobiDB-lite"/>
    </source>
</evidence>
<dbReference type="PANTHER" id="PTHR31973">
    <property type="entry name" value="POLYPROTEIN, PUTATIVE-RELATED"/>
    <property type="match status" value="1"/>
</dbReference>
<dbReference type="Pfam" id="PF10551">
    <property type="entry name" value="MULE"/>
    <property type="match status" value="1"/>
</dbReference>
<accession>A0AAD9TK91</accession>
<keyword evidence="4" id="KW-1185">Reference proteome</keyword>
<dbReference type="EMBL" id="JANJYI010000009">
    <property type="protein sequence ID" value="KAK2637571.1"/>
    <property type="molecule type" value="Genomic_DNA"/>
</dbReference>
<gene>
    <name evidence="3" type="ORF">Ddye_032363</name>
</gene>
<dbReference type="AlphaFoldDB" id="A0AAD9TK91"/>
<feature type="region of interest" description="Disordered" evidence="1">
    <location>
        <begin position="1"/>
        <end position="22"/>
    </location>
</feature>
<name>A0AAD9TK91_9ROSI</name>